<dbReference type="AlphaFoldDB" id="A0A4U5JQW5"/>
<accession>A0A4U5JQW5</accession>
<gene>
    <name evidence="2" type="ORF">FCE95_12945</name>
</gene>
<organism evidence="2 3">
    <name type="scientific">Luteimonas gilva</name>
    <dbReference type="NCBI Taxonomy" id="2572684"/>
    <lineage>
        <taxon>Bacteria</taxon>
        <taxon>Pseudomonadati</taxon>
        <taxon>Pseudomonadota</taxon>
        <taxon>Gammaproteobacteria</taxon>
        <taxon>Lysobacterales</taxon>
        <taxon>Lysobacteraceae</taxon>
        <taxon>Luteimonas</taxon>
    </lineage>
</organism>
<evidence type="ECO:0000313" key="3">
    <source>
        <dbReference type="Proteomes" id="UP000308707"/>
    </source>
</evidence>
<comment type="caution">
    <text evidence="2">The sequence shown here is derived from an EMBL/GenBank/DDBJ whole genome shotgun (WGS) entry which is preliminary data.</text>
</comment>
<dbReference type="CDD" id="cd04301">
    <property type="entry name" value="NAT_SF"/>
    <property type="match status" value="1"/>
</dbReference>
<evidence type="ECO:0000313" key="2">
    <source>
        <dbReference type="EMBL" id="TKR30991.1"/>
    </source>
</evidence>
<sequence>MTGDVTFREIGADEFDRVWPFFREIVARGDTYSYPPDLRFEQGRDMWTTKPARCFVAEADGEVLGAYRLAPNQIGLGDHVANGSYMVSSAVRGRGIGALLCEHSLEEARRAGFVAMQFNCVVSTNAGAVKLWQRHGFEIVGTLPKAFRHAQLGPVDAYVMYRFL</sequence>
<keyword evidence="2" id="KW-0808">Transferase</keyword>
<dbReference type="OrthoDB" id="9788300at2"/>
<feature type="domain" description="N-acetyltransferase" evidence="1">
    <location>
        <begin position="5"/>
        <end position="164"/>
    </location>
</feature>
<dbReference type="RefSeq" id="WP_137267422.1">
    <property type="nucleotide sequence ID" value="NZ_SZUA01000002.1"/>
</dbReference>
<dbReference type="InterPro" id="IPR000182">
    <property type="entry name" value="GNAT_dom"/>
</dbReference>
<dbReference type="EMBL" id="SZUA01000002">
    <property type="protein sequence ID" value="TKR30991.1"/>
    <property type="molecule type" value="Genomic_DNA"/>
</dbReference>
<dbReference type="Proteomes" id="UP000308707">
    <property type="component" value="Unassembled WGS sequence"/>
</dbReference>
<dbReference type="PANTHER" id="PTHR43138">
    <property type="entry name" value="ACETYLTRANSFERASE, GNAT FAMILY"/>
    <property type="match status" value="1"/>
</dbReference>
<dbReference type="PROSITE" id="PS51186">
    <property type="entry name" value="GNAT"/>
    <property type="match status" value="1"/>
</dbReference>
<protein>
    <submittedName>
        <fullName evidence="2">GNAT family N-acetyltransferase</fullName>
    </submittedName>
</protein>
<evidence type="ECO:0000259" key="1">
    <source>
        <dbReference type="PROSITE" id="PS51186"/>
    </source>
</evidence>
<dbReference type="GO" id="GO:0016747">
    <property type="term" value="F:acyltransferase activity, transferring groups other than amino-acyl groups"/>
    <property type="evidence" value="ECO:0007669"/>
    <property type="project" value="InterPro"/>
</dbReference>
<dbReference type="Gene3D" id="3.40.630.30">
    <property type="match status" value="1"/>
</dbReference>
<dbReference type="PANTHER" id="PTHR43138:SF1">
    <property type="entry name" value="N-ACETYLTRANSFERASE ACA1"/>
    <property type="match status" value="1"/>
</dbReference>
<dbReference type="InterPro" id="IPR052742">
    <property type="entry name" value="Mito_N-acetyltransferase"/>
</dbReference>
<dbReference type="Pfam" id="PF00583">
    <property type="entry name" value="Acetyltransf_1"/>
    <property type="match status" value="1"/>
</dbReference>
<keyword evidence="3" id="KW-1185">Reference proteome</keyword>
<proteinExistence type="predicted"/>
<name>A0A4U5JQW5_9GAMM</name>
<dbReference type="InterPro" id="IPR016181">
    <property type="entry name" value="Acyl_CoA_acyltransferase"/>
</dbReference>
<reference evidence="2 3" key="1">
    <citation type="submission" date="2019-04" db="EMBL/GenBank/DDBJ databases">
        <title>Reference strain of H23.</title>
        <authorList>
            <person name="Luo X."/>
        </authorList>
    </citation>
    <scope>NUCLEOTIDE SEQUENCE [LARGE SCALE GENOMIC DNA]</scope>
    <source>
        <strain evidence="2 3">H23</strain>
    </source>
</reference>
<dbReference type="SUPFAM" id="SSF55729">
    <property type="entry name" value="Acyl-CoA N-acyltransferases (Nat)"/>
    <property type="match status" value="1"/>
</dbReference>